<dbReference type="Proteomes" id="UP000187439">
    <property type="component" value="Unassembled WGS sequence"/>
</dbReference>
<evidence type="ECO:0000313" key="2">
    <source>
        <dbReference type="EMBL" id="OMD42664.1"/>
    </source>
</evidence>
<gene>
    <name evidence="2" type="ORF">BSK52_07640</name>
</gene>
<dbReference type="AlphaFoldDB" id="A0A1R0Y5R1"/>
<accession>A0A1R0Y5R1</accession>
<proteinExistence type="predicted"/>
<dbReference type="InterPro" id="IPR018633">
    <property type="entry name" value="DUF2357"/>
</dbReference>
<evidence type="ECO:0000313" key="3">
    <source>
        <dbReference type="Proteomes" id="UP000187439"/>
    </source>
</evidence>
<dbReference type="EMBL" id="MPTC01000004">
    <property type="protein sequence ID" value="OMD42664.1"/>
    <property type="molecule type" value="Genomic_DNA"/>
</dbReference>
<protein>
    <recommendedName>
        <fullName evidence="1">DUF2357 domain-containing protein</fullName>
    </recommendedName>
</protein>
<organism evidence="2 3">
    <name type="scientific">Paenibacillus odorifer</name>
    <dbReference type="NCBI Taxonomy" id="189426"/>
    <lineage>
        <taxon>Bacteria</taxon>
        <taxon>Bacillati</taxon>
        <taxon>Bacillota</taxon>
        <taxon>Bacilli</taxon>
        <taxon>Bacillales</taxon>
        <taxon>Paenibacillaceae</taxon>
        <taxon>Paenibacillus</taxon>
    </lineage>
</organism>
<dbReference type="InterPro" id="IPR007505">
    <property type="entry name" value="PDDEXK_7"/>
</dbReference>
<sequence length="493" mass="58072">MEQHNSGGNFWIRSTGEEWVVLEEAYLTEASTYEWKYVMNGIEQPPVIHFCGQLLPLHRLEKHEAFGQLITPFSSGQISFEINGTKLDSYIYPDVRKMTEEQYHLMLGDILHEASLCFEYSDIKIGITVDQHSRELSLAQWSYIESSFSSLTSMIRRVIEHPTRVLQAHEQQMRRYRVKVVDARTLVWVERNRGRSPDGTIPETVKSSIREDSYNTYENRLLKRKLMELRHLLKLYGNTSPAEFAIRAEAYADKVGYWLRDPFFQRVTPYQGVIRISQVFRKHPVYRQCYQWFDRLYKHGKERIGMSYNYPLRETFALYEIWCYMQLAKIFREKGLLKDSSRLFRTRKEGIFLHFSEHNESVVQLNNGMRLSYQRVFQNNSAHFYTFTQRMVPDIVIDAGDRLYILDPKYRVANNLGTALGEMHKYKDGILLRRNDERAVQSVFILTPVQSDELRYFTADFHDRYNMGAVSLMPGSDMGSLSDLIDKLLVQEI</sequence>
<dbReference type="Pfam" id="PF04411">
    <property type="entry name" value="PDDEXK_7"/>
    <property type="match status" value="1"/>
</dbReference>
<comment type="caution">
    <text evidence="2">The sequence shown here is derived from an EMBL/GenBank/DDBJ whole genome shotgun (WGS) entry which is preliminary data.</text>
</comment>
<reference evidence="2 3" key="1">
    <citation type="submission" date="2016-10" db="EMBL/GenBank/DDBJ databases">
        <title>Paenibacillus species isolates.</title>
        <authorList>
            <person name="Beno S.M."/>
        </authorList>
    </citation>
    <scope>NUCLEOTIDE SEQUENCE [LARGE SCALE GENOMIC DNA]</scope>
    <source>
        <strain evidence="2 3">FSL H7-0710</strain>
    </source>
</reference>
<dbReference type="Pfam" id="PF09823">
    <property type="entry name" value="DUF2357"/>
    <property type="match status" value="1"/>
</dbReference>
<dbReference type="RefSeq" id="WP_076118159.1">
    <property type="nucleotide sequence ID" value="NZ_MPTC01000004.1"/>
</dbReference>
<dbReference type="OrthoDB" id="11970at2"/>
<evidence type="ECO:0000259" key="1">
    <source>
        <dbReference type="Pfam" id="PF09823"/>
    </source>
</evidence>
<name>A0A1R0Y5R1_9BACL</name>
<feature type="domain" description="DUF2357" evidence="1">
    <location>
        <begin position="95"/>
        <end position="293"/>
    </location>
</feature>